<dbReference type="Proteomes" id="UP001055811">
    <property type="component" value="Linkage Group LG06"/>
</dbReference>
<comment type="caution">
    <text evidence="1">The sequence shown here is derived from an EMBL/GenBank/DDBJ whole genome shotgun (WGS) entry which is preliminary data.</text>
</comment>
<evidence type="ECO:0000313" key="1">
    <source>
        <dbReference type="EMBL" id="KAI3723930.1"/>
    </source>
</evidence>
<reference evidence="2" key="1">
    <citation type="journal article" date="2022" name="Mol. Ecol. Resour.">
        <title>The genomes of chicory, endive, great burdock and yacon provide insights into Asteraceae palaeo-polyploidization history and plant inulin production.</title>
        <authorList>
            <person name="Fan W."/>
            <person name="Wang S."/>
            <person name="Wang H."/>
            <person name="Wang A."/>
            <person name="Jiang F."/>
            <person name="Liu H."/>
            <person name="Zhao H."/>
            <person name="Xu D."/>
            <person name="Zhang Y."/>
        </authorList>
    </citation>
    <scope>NUCLEOTIDE SEQUENCE [LARGE SCALE GENOMIC DNA]</scope>
    <source>
        <strain evidence="2">cv. Punajuju</strain>
    </source>
</reference>
<sequence>MSSSGANLESFLIPLNEINLATQDFSLELAYECISYDSQKRPTMGTIMKRIEDAIEFQVTGDPLGFGDFGQDDYEVSKPPSLTDTKATLPTTSDAISKPPSFDDMKATSTTEAIRRGALAELDRWTERMKS</sequence>
<organism evidence="1 2">
    <name type="scientific">Cichorium intybus</name>
    <name type="common">Chicory</name>
    <dbReference type="NCBI Taxonomy" id="13427"/>
    <lineage>
        <taxon>Eukaryota</taxon>
        <taxon>Viridiplantae</taxon>
        <taxon>Streptophyta</taxon>
        <taxon>Embryophyta</taxon>
        <taxon>Tracheophyta</taxon>
        <taxon>Spermatophyta</taxon>
        <taxon>Magnoliopsida</taxon>
        <taxon>eudicotyledons</taxon>
        <taxon>Gunneridae</taxon>
        <taxon>Pentapetalae</taxon>
        <taxon>asterids</taxon>
        <taxon>campanulids</taxon>
        <taxon>Asterales</taxon>
        <taxon>Asteraceae</taxon>
        <taxon>Cichorioideae</taxon>
        <taxon>Cichorieae</taxon>
        <taxon>Cichoriinae</taxon>
        <taxon>Cichorium</taxon>
    </lineage>
</organism>
<keyword evidence="2" id="KW-1185">Reference proteome</keyword>
<reference evidence="1 2" key="2">
    <citation type="journal article" date="2022" name="Mol. Ecol. Resour.">
        <title>The genomes of chicory, endive, great burdock and yacon provide insights into Asteraceae paleo-polyploidization history and plant inulin production.</title>
        <authorList>
            <person name="Fan W."/>
            <person name="Wang S."/>
            <person name="Wang H."/>
            <person name="Wang A."/>
            <person name="Jiang F."/>
            <person name="Liu H."/>
            <person name="Zhao H."/>
            <person name="Xu D."/>
            <person name="Zhang Y."/>
        </authorList>
    </citation>
    <scope>NUCLEOTIDE SEQUENCE [LARGE SCALE GENOMIC DNA]</scope>
    <source>
        <strain evidence="2">cv. Punajuju</strain>
        <tissue evidence="1">Leaves</tissue>
    </source>
</reference>
<proteinExistence type="predicted"/>
<dbReference type="EMBL" id="CM042014">
    <property type="protein sequence ID" value="KAI3723930.1"/>
    <property type="molecule type" value="Genomic_DNA"/>
</dbReference>
<gene>
    <name evidence="1" type="ORF">L2E82_35692</name>
</gene>
<name>A0ACB9BPJ6_CICIN</name>
<protein>
    <submittedName>
        <fullName evidence="1">Uncharacterized protein</fullName>
    </submittedName>
</protein>
<evidence type="ECO:0000313" key="2">
    <source>
        <dbReference type="Proteomes" id="UP001055811"/>
    </source>
</evidence>
<accession>A0ACB9BPJ6</accession>